<evidence type="ECO:0000256" key="2">
    <source>
        <dbReference type="ARBA" id="ARBA00022448"/>
    </source>
</evidence>
<reference evidence="14 15" key="1">
    <citation type="submission" date="2019-03" db="EMBL/GenBank/DDBJ databases">
        <title>Genomic Encyclopedia of Type Strains, Phase IV (KMG-IV): sequencing the most valuable type-strain genomes for metagenomic binning, comparative biology and taxonomic classification.</title>
        <authorList>
            <person name="Goeker M."/>
        </authorList>
    </citation>
    <scope>NUCLEOTIDE SEQUENCE [LARGE SCALE GENOMIC DNA]</scope>
    <source>
        <strain evidence="14 15">DSM 21100</strain>
    </source>
</reference>
<dbReference type="InterPro" id="IPR039421">
    <property type="entry name" value="Type_1_exporter"/>
</dbReference>
<dbReference type="GO" id="GO:0005886">
    <property type="term" value="C:plasma membrane"/>
    <property type="evidence" value="ECO:0007669"/>
    <property type="project" value="UniProtKB-SubCell"/>
</dbReference>
<dbReference type="GO" id="GO:0008233">
    <property type="term" value="F:peptidase activity"/>
    <property type="evidence" value="ECO:0007669"/>
    <property type="project" value="InterPro"/>
</dbReference>
<comment type="subcellular location">
    <subcellularLocation>
        <location evidence="1">Cell membrane</location>
        <topology evidence="1">Multi-pass membrane protein</topology>
    </subcellularLocation>
</comment>
<gene>
    <name evidence="14" type="ORF">EDD80_101139</name>
</gene>
<dbReference type="PROSITE" id="PS50893">
    <property type="entry name" value="ABC_TRANSPORTER_2"/>
    <property type="match status" value="1"/>
</dbReference>
<dbReference type="CDD" id="cd02418">
    <property type="entry name" value="Peptidase_C39B"/>
    <property type="match status" value="1"/>
</dbReference>
<comment type="caution">
    <text evidence="14">The sequence shown here is derived from an EMBL/GenBank/DDBJ whole genome shotgun (WGS) entry which is preliminary data.</text>
</comment>
<keyword evidence="9 10" id="KW-0472">Membrane</keyword>
<protein>
    <submittedName>
        <fullName evidence="14">ATP-binding cassette subfamily B protein</fullName>
    </submittedName>
</protein>
<keyword evidence="8 10" id="KW-1133">Transmembrane helix</keyword>
<dbReference type="GO" id="GO:0006508">
    <property type="term" value="P:proteolysis"/>
    <property type="evidence" value="ECO:0007669"/>
    <property type="project" value="InterPro"/>
</dbReference>
<dbReference type="AlphaFoldDB" id="A0A4R3L0H5"/>
<feature type="domain" description="ABC transmembrane type-1" evidence="12">
    <location>
        <begin position="171"/>
        <end position="450"/>
    </location>
</feature>
<dbReference type="EMBL" id="SMAD01000001">
    <property type="protein sequence ID" value="TCS89942.1"/>
    <property type="molecule type" value="Genomic_DNA"/>
</dbReference>
<feature type="transmembrane region" description="Helical" evidence="10">
    <location>
        <begin position="204"/>
        <end position="222"/>
    </location>
</feature>
<dbReference type="InterPro" id="IPR011527">
    <property type="entry name" value="ABC1_TM_dom"/>
</dbReference>
<dbReference type="InterPro" id="IPR036640">
    <property type="entry name" value="ABC1_TM_sf"/>
</dbReference>
<keyword evidence="3" id="KW-1003">Cell membrane</keyword>
<keyword evidence="5" id="KW-0547">Nucleotide-binding</keyword>
<organism evidence="14 15">
    <name type="scientific">Anseongella ginsenosidimutans</name>
    <dbReference type="NCBI Taxonomy" id="496056"/>
    <lineage>
        <taxon>Bacteria</taxon>
        <taxon>Pseudomonadati</taxon>
        <taxon>Bacteroidota</taxon>
        <taxon>Sphingobacteriia</taxon>
        <taxon>Sphingobacteriales</taxon>
        <taxon>Sphingobacteriaceae</taxon>
        <taxon>Anseongella</taxon>
    </lineage>
</organism>
<keyword evidence="7 14" id="KW-0067">ATP-binding</keyword>
<keyword evidence="6" id="KW-0378">Hydrolase</keyword>
<dbReference type="PROSITE" id="PS00211">
    <property type="entry name" value="ABC_TRANSPORTER_1"/>
    <property type="match status" value="1"/>
</dbReference>
<evidence type="ECO:0000259" key="13">
    <source>
        <dbReference type="PROSITE" id="PS50990"/>
    </source>
</evidence>
<feature type="transmembrane region" description="Helical" evidence="10">
    <location>
        <begin position="397"/>
        <end position="419"/>
    </location>
</feature>
<evidence type="ECO:0000256" key="10">
    <source>
        <dbReference type="SAM" id="Phobius"/>
    </source>
</evidence>
<accession>A0A4R3L0H5</accession>
<dbReference type="InterPro" id="IPR005074">
    <property type="entry name" value="Peptidase_C39"/>
</dbReference>
<dbReference type="PANTHER" id="PTHR43394">
    <property type="entry name" value="ATP-DEPENDENT PERMEASE MDL1, MITOCHONDRIAL"/>
    <property type="match status" value="1"/>
</dbReference>
<dbReference type="InterPro" id="IPR003439">
    <property type="entry name" value="ABC_transporter-like_ATP-bd"/>
</dbReference>
<evidence type="ECO:0000259" key="11">
    <source>
        <dbReference type="PROSITE" id="PS50893"/>
    </source>
</evidence>
<dbReference type="Gene3D" id="3.90.70.10">
    <property type="entry name" value="Cysteine proteinases"/>
    <property type="match status" value="1"/>
</dbReference>
<dbReference type="RefSeq" id="WP_243699135.1">
    <property type="nucleotide sequence ID" value="NZ_SMAD01000001.1"/>
</dbReference>
<dbReference type="SMART" id="SM00382">
    <property type="entry name" value="AAA"/>
    <property type="match status" value="1"/>
</dbReference>
<dbReference type="GO" id="GO:0005524">
    <property type="term" value="F:ATP binding"/>
    <property type="evidence" value="ECO:0007669"/>
    <property type="project" value="UniProtKB-KW"/>
</dbReference>
<dbReference type="Pfam" id="PF03412">
    <property type="entry name" value="Peptidase_C39"/>
    <property type="match status" value="1"/>
</dbReference>
<feature type="domain" description="ABC transporter" evidence="11">
    <location>
        <begin position="483"/>
        <end position="718"/>
    </location>
</feature>
<feature type="transmembrane region" description="Helical" evidence="10">
    <location>
        <begin position="277"/>
        <end position="297"/>
    </location>
</feature>
<dbReference type="FunFam" id="3.40.50.300:FF:000221">
    <property type="entry name" value="Multidrug ABC transporter ATP-binding protein"/>
    <property type="match status" value="1"/>
</dbReference>
<keyword evidence="2" id="KW-0813">Transport</keyword>
<dbReference type="Pfam" id="PF00664">
    <property type="entry name" value="ABC_membrane"/>
    <property type="match status" value="1"/>
</dbReference>
<dbReference type="SUPFAM" id="SSF90123">
    <property type="entry name" value="ABC transporter transmembrane region"/>
    <property type="match status" value="1"/>
</dbReference>
<dbReference type="Pfam" id="PF00005">
    <property type="entry name" value="ABC_tran"/>
    <property type="match status" value="1"/>
</dbReference>
<evidence type="ECO:0000256" key="9">
    <source>
        <dbReference type="ARBA" id="ARBA00023136"/>
    </source>
</evidence>
<dbReference type="Gene3D" id="1.20.1560.10">
    <property type="entry name" value="ABC transporter type 1, transmembrane domain"/>
    <property type="match status" value="1"/>
</dbReference>
<evidence type="ECO:0000256" key="4">
    <source>
        <dbReference type="ARBA" id="ARBA00022692"/>
    </source>
</evidence>
<keyword evidence="15" id="KW-1185">Reference proteome</keyword>
<dbReference type="PROSITE" id="PS50990">
    <property type="entry name" value="PEPTIDASE_C39"/>
    <property type="match status" value="1"/>
</dbReference>
<name>A0A4R3L0H5_9SPHI</name>
<evidence type="ECO:0000313" key="15">
    <source>
        <dbReference type="Proteomes" id="UP000295807"/>
    </source>
</evidence>
<dbReference type="PROSITE" id="PS50929">
    <property type="entry name" value="ABC_TM1F"/>
    <property type="match status" value="1"/>
</dbReference>
<dbReference type="CDD" id="cd18570">
    <property type="entry name" value="ABC_6TM_PCAT1_LagD_like"/>
    <property type="match status" value="1"/>
</dbReference>
<evidence type="ECO:0000256" key="6">
    <source>
        <dbReference type="ARBA" id="ARBA00022801"/>
    </source>
</evidence>
<proteinExistence type="predicted"/>
<evidence type="ECO:0000259" key="12">
    <source>
        <dbReference type="PROSITE" id="PS50929"/>
    </source>
</evidence>
<dbReference type="Proteomes" id="UP000295807">
    <property type="component" value="Unassembled WGS sequence"/>
</dbReference>
<dbReference type="InterPro" id="IPR003593">
    <property type="entry name" value="AAA+_ATPase"/>
</dbReference>
<feature type="domain" description="Peptidase C39" evidence="13">
    <location>
        <begin position="14"/>
        <end position="138"/>
    </location>
</feature>
<sequence length="726" mass="80932">MTGWIHMRKIKVKQHDITDCAAACLASVAASYKLNLPLARIRQYASTDSKGTNVLGLIQAAERLGFSARGVKGPFESLDKIPLPAIAHVVVKGTLHHFVVVVKVSAQHLRIMDPADGGIHKISAEKFKEMWTGVLVLLLPAEKFKAGNEKVPVLGRFWHLLRPHRPVLLQVLFGALVYTLLGLSTSVFVQKIVDHVLPSGNRNLLNLMGVIMITLLLLQVFINHIKTVMTLKSGQQIDARLVLGYYRHLFRLPQRFFDTISSGEIISRINDAFRIRLFINEALVTCAVNIFILLFSFGLMFTYYWKLALVMLVAVPLYALIYHASNRANRKTQRQLMERSAELESQLVESLRAAGTIRRFGLQDFANTKMEGRFIRLLRTAYVSSLNSLWAGNSSGFVSSLFTIVLLWTGAGFVLQTWITPGELLSFYALFGYFTGPVISLIGMNRTIQDALIAAGRLFEIMDLDQEEKGQKMELTRGMAGPICFNNIKFRYGARASLFNGLNLCIPRAKITALVGESGSGKSTLSSLLQRVYPLESGNITIGDVDIHYFDVESLRRLIGVVPQQIHLFSGTVIENIALGEFEPDLQKVLSICGRLGMMEFIEKLPQGLHTEIGENGATLSGGQCQLLAIARAVYREPDVLILDEATSSLDTASEKYIRDAIFSLRKEGKTIIMIAHRLSTVCGADRIIVLDNGEIKETGVHRELLQQRGSYYRMWQLQTADMAED</sequence>
<evidence type="ECO:0000256" key="8">
    <source>
        <dbReference type="ARBA" id="ARBA00022989"/>
    </source>
</evidence>
<dbReference type="SUPFAM" id="SSF52540">
    <property type="entry name" value="P-loop containing nucleoside triphosphate hydrolases"/>
    <property type="match status" value="1"/>
</dbReference>
<dbReference type="InterPro" id="IPR017871">
    <property type="entry name" value="ABC_transporter-like_CS"/>
</dbReference>
<evidence type="ECO:0000256" key="5">
    <source>
        <dbReference type="ARBA" id="ARBA00022741"/>
    </source>
</evidence>
<evidence type="ECO:0000256" key="3">
    <source>
        <dbReference type="ARBA" id="ARBA00022475"/>
    </source>
</evidence>
<feature type="transmembrane region" description="Helical" evidence="10">
    <location>
        <begin position="167"/>
        <end position="189"/>
    </location>
</feature>
<keyword evidence="4 10" id="KW-0812">Transmembrane</keyword>
<dbReference type="Gene3D" id="3.40.50.300">
    <property type="entry name" value="P-loop containing nucleotide triphosphate hydrolases"/>
    <property type="match status" value="1"/>
</dbReference>
<dbReference type="GO" id="GO:0016887">
    <property type="term" value="F:ATP hydrolysis activity"/>
    <property type="evidence" value="ECO:0007669"/>
    <property type="project" value="InterPro"/>
</dbReference>
<evidence type="ECO:0000313" key="14">
    <source>
        <dbReference type="EMBL" id="TCS89942.1"/>
    </source>
</evidence>
<feature type="transmembrane region" description="Helical" evidence="10">
    <location>
        <begin position="425"/>
        <end position="444"/>
    </location>
</feature>
<evidence type="ECO:0000256" key="1">
    <source>
        <dbReference type="ARBA" id="ARBA00004651"/>
    </source>
</evidence>
<evidence type="ECO:0000256" key="7">
    <source>
        <dbReference type="ARBA" id="ARBA00022840"/>
    </source>
</evidence>
<feature type="transmembrane region" description="Helical" evidence="10">
    <location>
        <begin position="303"/>
        <end position="324"/>
    </location>
</feature>
<dbReference type="GO" id="GO:0015421">
    <property type="term" value="F:ABC-type oligopeptide transporter activity"/>
    <property type="evidence" value="ECO:0007669"/>
    <property type="project" value="TreeGrafter"/>
</dbReference>
<dbReference type="InterPro" id="IPR027417">
    <property type="entry name" value="P-loop_NTPase"/>
</dbReference>
<dbReference type="PANTHER" id="PTHR43394:SF1">
    <property type="entry name" value="ATP-BINDING CASSETTE SUB-FAMILY B MEMBER 10, MITOCHONDRIAL"/>
    <property type="match status" value="1"/>
</dbReference>